<evidence type="ECO:0000313" key="3">
    <source>
        <dbReference type="EMBL" id="SEO68462.1"/>
    </source>
</evidence>
<protein>
    <recommendedName>
        <fullName evidence="5">PA2779 family protein</fullName>
    </recommendedName>
</protein>
<evidence type="ECO:0000256" key="1">
    <source>
        <dbReference type="SAM" id="Phobius"/>
    </source>
</evidence>
<feature type="chain" id="PRO_5011617127" description="PA2779 family protein" evidence="2">
    <location>
        <begin position="32"/>
        <end position="117"/>
    </location>
</feature>
<feature type="signal peptide" evidence="2">
    <location>
        <begin position="1"/>
        <end position="31"/>
    </location>
</feature>
<gene>
    <name evidence="3" type="ORF">SAMN04488052_102172</name>
</gene>
<dbReference type="RefSeq" id="WP_171909827.1">
    <property type="nucleotide sequence ID" value="NZ_FOEG01000002.1"/>
</dbReference>
<dbReference type="Pfam" id="PF20332">
    <property type="entry name" value="DUF6627"/>
    <property type="match status" value="1"/>
</dbReference>
<dbReference type="InterPro" id="IPR016924">
    <property type="entry name" value="UCP029543"/>
</dbReference>
<dbReference type="AlphaFoldDB" id="A0A1H8RQ41"/>
<keyword evidence="1" id="KW-0812">Transmembrane</keyword>
<reference evidence="3 4" key="1">
    <citation type="submission" date="2016-10" db="EMBL/GenBank/DDBJ databases">
        <authorList>
            <person name="de Groot N.N."/>
        </authorList>
    </citation>
    <scope>NUCLEOTIDE SEQUENCE [LARGE SCALE GENOMIC DNA]</scope>
    <source>
        <strain evidence="3 4">CGMCC 1.6291</strain>
    </source>
</reference>
<dbReference type="STRING" id="406100.SAMN04488052_102172"/>
<dbReference type="NCBIfam" id="NF033919">
    <property type="entry name" value="PA2779_fam"/>
    <property type="match status" value="1"/>
</dbReference>
<dbReference type="InterPro" id="IPR046735">
    <property type="entry name" value="PA2779-like"/>
</dbReference>
<dbReference type="PIRSF" id="PIRSF029543">
    <property type="entry name" value="UCP029543"/>
    <property type="match status" value="1"/>
</dbReference>
<keyword evidence="1" id="KW-1133">Transmembrane helix</keyword>
<keyword evidence="2" id="KW-0732">Signal</keyword>
<name>A0A1H8RQ41_9GAMM</name>
<evidence type="ECO:0000313" key="4">
    <source>
        <dbReference type="Proteomes" id="UP000199657"/>
    </source>
</evidence>
<accession>A0A1H8RQ41</accession>
<evidence type="ECO:0000256" key="2">
    <source>
        <dbReference type="SAM" id="SignalP"/>
    </source>
</evidence>
<feature type="transmembrane region" description="Helical" evidence="1">
    <location>
        <begin position="98"/>
        <end position="116"/>
    </location>
</feature>
<dbReference type="Proteomes" id="UP000199657">
    <property type="component" value="Unassembled WGS sequence"/>
</dbReference>
<keyword evidence="1" id="KW-0472">Membrane</keyword>
<evidence type="ECO:0008006" key="5">
    <source>
        <dbReference type="Google" id="ProtNLM"/>
    </source>
</evidence>
<dbReference type="EMBL" id="FOEG01000002">
    <property type="protein sequence ID" value="SEO68462.1"/>
    <property type="molecule type" value="Genomic_DNA"/>
</dbReference>
<keyword evidence="4" id="KW-1185">Reference proteome</keyword>
<organism evidence="3 4">
    <name type="scientific">Aquisalimonas asiatica</name>
    <dbReference type="NCBI Taxonomy" id="406100"/>
    <lineage>
        <taxon>Bacteria</taxon>
        <taxon>Pseudomonadati</taxon>
        <taxon>Pseudomonadota</taxon>
        <taxon>Gammaproteobacteria</taxon>
        <taxon>Chromatiales</taxon>
        <taxon>Ectothiorhodospiraceae</taxon>
        <taxon>Aquisalimonas</taxon>
    </lineage>
</organism>
<proteinExistence type="predicted"/>
<sequence length="117" mass="12628">MESLRNRRRLCALPLILMLVLSGLFAQTASAGIVGTEQMISADAPSEQERLQSMIERDDVQEQLIARGVDPADAMERAANLSDAEAAEMNAQIDNLPAGSGTVTILLVIILLLLILR</sequence>